<name>A0AAD6MRN3_9EURO</name>
<dbReference type="Pfam" id="PF00067">
    <property type="entry name" value="p450"/>
    <property type="match status" value="2"/>
</dbReference>
<evidence type="ECO:0000256" key="2">
    <source>
        <dbReference type="ARBA" id="ARBA00010617"/>
    </source>
</evidence>
<dbReference type="GO" id="GO:0043386">
    <property type="term" value="P:mycotoxin biosynthetic process"/>
    <property type="evidence" value="ECO:0007669"/>
    <property type="project" value="UniProtKB-ARBA"/>
</dbReference>
<dbReference type="GO" id="GO:0020037">
    <property type="term" value="F:heme binding"/>
    <property type="evidence" value="ECO:0007669"/>
    <property type="project" value="InterPro"/>
</dbReference>
<evidence type="ECO:0000256" key="4">
    <source>
        <dbReference type="ARBA" id="ARBA00023002"/>
    </source>
</evidence>
<proteinExistence type="inferred from homology"/>
<evidence type="ECO:0000256" key="6">
    <source>
        <dbReference type="ARBA" id="ARBA00023033"/>
    </source>
</evidence>
<evidence type="ECO:0000313" key="8">
    <source>
        <dbReference type="Proteomes" id="UP001215712"/>
    </source>
</evidence>
<keyword evidence="5" id="KW-0408">Iron</keyword>
<dbReference type="PANTHER" id="PTHR46300:SF2">
    <property type="entry name" value="CYTOCHROME P450 MONOOXYGENASE ALNH-RELATED"/>
    <property type="match status" value="1"/>
</dbReference>
<dbReference type="GO" id="GO:0004497">
    <property type="term" value="F:monooxygenase activity"/>
    <property type="evidence" value="ECO:0007669"/>
    <property type="project" value="UniProtKB-KW"/>
</dbReference>
<organism evidence="7 8">
    <name type="scientific">Penicillium malachiteum</name>
    <dbReference type="NCBI Taxonomy" id="1324776"/>
    <lineage>
        <taxon>Eukaryota</taxon>
        <taxon>Fungi</taxon>
        <taxon>Dikarya</taxon>
        <taxon>Ascomycota</taxon>
        <taxon>Pezizomycotina</taxon>
        <taxon>Eurotiomycetes</taxon>
        <taxon>Eurotiomycetidae</taxon>
        <taxon>Eurotiales</taxon>
        <taxon>Aspergillaceae</taxon>
        <taxon>Penicillium</taxon>
    </lineage>
</organism>
<dbReference type="Gene3D" id="1.10.630.10">
    <property type="entry name" value="Cytochrome P450"/>
    <property type="match status" value="2"/>
</dbReference>
<reference evidence="7" key="2">
    <citation type="submission" date="2023-01" db="EMBL/GenBank/DDBJ databases">
        <authorList>
            <person name="Petersen C."/>
        </authorList>
    </citation>
    <scope>NUCLEOTIDE SEQUENCE</scope>
    <source>
        <strain evidence="7">IBT 17514</strain>
    </source>
</reference>
<keyword evidence="4" id="KW-0560">Oxidoreductase</keyword>
<dbReference type="PRINTS" id="PR00463">
    <property type="entry name" value="EP450I"/>
</dbReference>
<gene>
    <name evidence="7" type="ORF">N7493_010435</name>
</gene>
<dbReference type="GO" id="GO:0005506">
    <property type="term" value="F:iron ion binding"/>
    <property type="evidence" value="ECO:0007669"/>
    <property type="project" value="InterPro"/>
</dbReference>
<sequence length="549" mass="62801">MTEWARKYGPLVHVKVGLQHHIIINDAQIGKDLLDKKSYSSRPPTKVGDIISGGRRAVLIQYDNHWRHIRRIYTGVLKPQSCDRYLHIQEGVHRDPTKPTTELGQLPPRVTSIPATRCKGVWDFRKAEEKLALSCYNTALEDAEKYPDRKSLARDIHREMKLNGGEVDPLQAAAICMEVLAAGSDTTATSLTSFVHACVAYPGTVKKAQEELDRVIGRNRFQDWDDQHKLPYVRAMIKEQHRWRTLAPLGFFRWTDEEDVCNGYRIPKDSMIRINNWTIHMDERRYEDPQHFRPERFLNHHLGAAEYAASPNVAERDHFSYGGGRRIYPGMHLAERSLFNMSARLLHTFNIKHALDENGNEIPIDPNAYRTTLILGPEPFKARFEQLDVNIKWVKTAGESTVISDSPEGNALREKIKSQVTAHDGENKDHGIKIGYRYKDSPIIVSDSNEPEPEWNARQYIPSTWPGARAPSVFLADGETNIYDLFGREYTITDFADDGNISEEFMIRAAALGIPLTRRHLPSEQHAHSVWERSVVLIRPNDRGLAFFN</sequence>
<protein>
    <recommendedName>
        <fullName evidence="9">Cytochrome P450</fullName>
    </recommendedName>
</protein>
<keyword evidence="3" id="KW-0479">Metal-binding</keyword>
<evidence type="ECO:0008006" key="9">
    <source>
        <dbReference type="Google" id="ProtNLM"/>
    </source>
</evidence>
<reference evidence="7" key="1">
    <citation type="journal article" date="2023" name="IMA Fungus">
        <title>Comparative genomic study of the Penicillium genus elucidates a diverse pangenome and 15 lateral gene transfer events.</title>
        <authorList>
            <person name="Petersen C."/>
            <person name="Sorensen T."/>
            <person name="Nielsen M.R."/>
            <person name="Sondergaard T.E."/>
            <person name="Sorensen J.L."/>
            <person name="Fitzpatrick D.A."/>
            <person name="Frisvad J.C."/>
            <person name="Nielsen K.L."/>
        </authorList>
    </citation>
    <scope>NUCLEOTIDE SEQUENCE</scope>
    <source>
        <strain evidence="7">IBT 17514</strain>
    </source>
</reference>
<comment type="caution">
    <text evidence="7">The sequence shown here is derived from an EMBL/GenBank/DDBJ whole genome shotgun (WGS) entry which is preliminary data.</text>
</comment>
<dbReference type="Gene3D" id="3.40.30.120">
    <property type="match status" value="1"/>
</dbReference>
<keyword evidence="8" id="KW-1185">Reference proteome</keyword>
<evidence type="ECO:0000256" key="1">
    <source>
        <dbReference type="ARBA" id="ARBA00001971"/>
    </source>
</evidence>
<accession>A0AAD6MRN3</accession>
<dbReference type="InterPro" id="IPR002401">
    <property type="entry name" value="Cyt_P450_E_grp-I"/>
</dbReference>
<dbReference type="SUPFAM" id="SSF48264">
    <property type="entry name" value="Cytochrome P450"/>
    <property type="match status" value="1"/>
</dbReference>
<dbReference type="PANTHER" id="PTHR46300">
    <property type="entry name" value="P450, PUTATIVE (EUROFUNG)-RELATED-RELATED"/>
    <property type="match status" value="1"/>
</dbReference>
<comment type="cofactor">
    <cofactor evidence="1">
        <name>heme</name>
        <dbReference type="ChEBI" id="CHEBI:30413"/>
    </cofactor>
</comment>
<evidence type="ECO:0000313" key="7">
    <source>
        <dbReference type="EMBL" id="KAJ5709101.1"/>
    </source>
</evidence>
<dbReference type="AlphaFoldDB" id="A0AAD6MRN3"/>
<dbReference type="EMBL" id="JAQJAN010000019">
    <property type="protein sequence ID" value="KAJ5709101.1"/>
    <property type="molecule type" value="Genomic_DNA"/>
</dbReference>
<evidence type="ECO:0000256" key="5">
    <source>
        <dbReference type="ARBA" id="ARBA00023004"/>
    </source>
</evidence>
<dbReference type="InterPro" id="IPR001128">
    <property type="entry name" value="Cyt_P450"/>
</dbReference>
<dbReference type="GO" id="GO:0016705">
    <property type="term" value="F:oxidoreductase activity, acting on paired donors, with incorporation or reduction of molecular oxygen"/>
    <property type="evidence" value="ECO:0007669"/>
    <property type="project" value="InterPro"/>
</dbReference>
<dbReference type="Proteomes" id="UP001215712">
    <property type="component" value="Unassembled WGS sequence"/>
</dbReference>
<keyword evidence="6" id="KW-0503">Monooxygenase</keyword>
<dbReference type="InterPro" id="IPR036396">
    <property type="entry name" value="Cyt_P450_sf"/>
</dbReference>
<dbReference type="InterPro" id="IPR050364">
    <property type="entry name" value="Cytochrome_P450_fung"/>
</dbReference>
<comment type="similarity">
    <text evidence="2">Belongs to the cytochrome P450 family.</text>
</comment>
<evidence type="ECO:0000256" key="3">
    <source>
        <dbReference type="ARBA" id="ARBA00022723"/>
    </source>
</evidence>